<gene>
    <name evidence="2" type="ORF">IX39_07720</name>
</gene>
<comment type="caution">
    <text evidence="2">The sequence shown here is derived from an EMBL/GenBank/DDBJ whole genome shotgun (WGS) entry which is preliminary data.</text>
</comment>
<accession>A0A085Z7V9</accession>
<organism evidence="2 3">
    <name type="scientific">Chryseobacterium formosense</name>
    <dbReference type="NCBI Taxonomy" id="236814"/>
    <lineage>
        <taxon>Bacteria</taxon>
        <taxon>Pseudomonadati</taxon>
        <taxon>Bacteroidota</taxon>
        <taxon>Flavobacteriia</taxon>
        <taxon>Flavobacteriales</taxon>
        <taxon>Weeksellaceae</taxon>
        <taxon>Chryseobacterium group</taxon>
        <taxon>Chryseobacterium</taxon>
    </lineage>
</organism>
<evidence type="ECO:0000313" key="3">
    <source>
        <dbReference type="Proteomes" id="UP000028713"/>
    </source>
</evidence>
<name>A0A085Z7V9_9FLAO</name>
<protein>
    <recommendedName>
        <fullName evidence="4">Asparagine synthetase B</fullName>
    </recommendedName>
</protein>
<feature type="chain" id="PRO_5001800730" description="Asparagine synthetase B" evidence="1">
    <location>
        <begin position="24"/>
        <end position="172"/>
    </location>
</feature>
<dbReference type="InterPro" id="IPR021314">
    <property type="entry name" value="DUF2911"/>
</dbReference>
<reference evidence="2 3" key="1">
    <citation type="submission" date="2014-07" db="EMBL/GenBank/DDBJ databases">
        <title>Genome of Chryseobacterium formosense LMG 24722.</title>
        <authorList>
            <person name="Pipes S.E."/>
            <person name="Stropko S.J."/>
            <person name="Newman J.D."/>
        </authorList>
    </citation>
    <scope>NUCLEOTIDE SEQUENCE [LARGE SCALE GENOMIC DNA]</scope>
    <source>
        <strain evidence="2 3">LMG 24722</strain>
    </source>
</reference>
<dbReference type="AlphaFoldDB" id="A0A085Z7V9"/>
<dbReference type="Proteomes" id="UP000028713">
    <property type="component" value="Unassembled WGS sequence"/>
</dbReference>
<dbReference type="STRING" id="236814.IX39_07720"/>
<keyword evidence="1" id="KW-0732">Signal</keyword>
<dbReference type="Pfam" id="PF11138">
    <property type="entry name" value="DUF2911"/>
    <property type="match status" value="1"/>
</dbReference>
<dbReference type="EMBL" id="JPRP01000001">
    <property type="protein sequence ID" value="KFF00523.1"/>
    <property type="molecule type" value="Genomic_DNA"/>
</dbReference>
<dbReference type="OrthoDB" id="187854at2"/>
<sequence>MKAMIKSATVLFAAMTISVNAFAQETKKPASPAATATGKIKDANITIAYSSPSVKDRKIWGDLVAYDKVWRAGANEATTFETDKDITVQGKKLAKGKYSFFLIPKASGTWTAIFNKEAKQWGSYDYKEAQDALRVDVKTKALPTKQETLVYKVNSSGFTMDWDKISVPVEIK</sequence>
<dbReference type="eggNOG" id="COG4319">
    <property type="taxonomic scope" value="Bacteria"/>
</dbReference>
<evidence type="ECO:0000256" key="1">
    <source>
        <dbReference type="SAM" id="SignalP"/>
    </source>
</evidence>
<evidence type="ECO:0000313" key="2">
    <source>
        <dbReference type="EMBL" id="KFF00523.1"/>
    </source>
</evidence>
<keyword evidence="3" id="KW-1185">Reference proteome</keyword>
<feature type="signal peptide" evidence="1">
    <location>
        <begin position="1"/>
        <end position="23"/>
    </location>
</feature>
<dbReference type="RefSeq" id="WP_034674833.1">
    <property type="nucleotide sequence ID" value="NZ_FPAP01000001.1"/>
</dbReference>
<evidence type="ECO:0008006" key="4">
    <source>
        <dbReference type="Google" id="ProtNLM"/>
    </source>
</evidence>
<proteinExistence type="predicted"/>